<name>A0ABP2HUE4_9BACT</name>
<dbReference type="Proteomes" id="UP000006462">
    <property type="component" value="Unassembled WGS sequence"/>
</dbReference>
<evidence type="ECO:0000313" key="3">
    <source>
        <dbReference type="EMBL" id="EFB90756.1"/>
    </source>
</evidence>
<evidence type="ECO:0008006" key="5">
    <source>
        <dbReference type="Google" id="ProtNLM"/>
    </source>
</evidence>
<keyword evidence="2" id="KW-0472">Membrane</keyword>
<keyword evidence="2" id="KW-0812">Transmembrane</keyword>
<feature type="region of interest" description="Disordered" evidence="1">
    <location>
        <begin position="1"/>
        <end position="25"/>
    </location>
</feature>
<reference evidence="3 4" key="1">
    <citation type="submission" date="2009-12" db="EMBL/GenBank/DDBJ databases">
        <authorList>
            <person name="Shrivastava S."/>
            <person name="Madupu R."/>
            <person name="Durkin A.S."/>
            <person name="Torralba M."/>
            <person name="Methe B."/>
            <person name="Sutton G.G."/>
            <person name="Strausberg R.L."/>
            <person name="Nelson K.E."/>
        </authorList>
    </citation>
    <scope>NUCLEOTIDE SEQUENCE [LARGE SCALE GENOMIC DNA]</scope>
    <source>
        <strain evidence="3 4">W5455</strain>
    </source>
</reference>
<keyword evidence="2" id="KW-1133">Transmembrane helix</keyword>
<evidence type="ECO:0000313" key="4">
    <source>
        <dbReference type="Proteomes" id="UP000006462"/>
    </source>
</evidence>
<comment type="caution">
    <text evidence="3">The sequence shown here is derived from an EMBL/GenBank/DDBJ whole genome shotgun (WGS) entry which is preliminary data.</text>
</comment>
<proteinExistence type="predicted"/>
<dbReference type="PANTHER" id="PTHR37826">
    <property type="entry name" value="FLOTILLIN BAND_7_5 DOMAIN PROTEIN"/>
    <property type="match status" value="1"/>
</dbReference>
<evidence type="ECO:0000256" key="2">
    <source>
        <dbReference type="SAM" id="Phobius"/>
    </source>
</evidence>
<dbReference type="PANTHER" id="PTHR37826:SF3">
    <property type="entry name" value="J DOMAIN-CONTAINING PROTEIN"/>
    <property type="match status" value="1"/>
</dbReference>
<feature type="transmembrane region" description="Helical" evidence="2">
    <location>
        <begin position="344"/>
        <end position="365"/>
    </location>
</feature>
<evidence type="ECO:0000256" key="1">
    <source>
        <dbReference type="SAM" id="MobiDB-lite"/>
    </source>
</evidence>
<protein>
    <recommendedName>
        <fullName evidence="5">Replication restart DNA helicase PriA</fullName>
    </recommendedName>
</protein>
<gene>
    <name evidence="3" type="ORF">HMPREF7215_0800</name>
</gene>
<dbReference type="Gene3D" id="2.20.28.30">
    <property type="entry name" value="RNA polymerase ii, chain L"/>
    <property type="match status" value="2"/>
</dbReference>
<dbReference type="GeneID" id="90985725"/>
<accession>A0ABP2HUE4</accession>
<dbReference type="RefSeq" id="WP_009164780.1">
    <property type="nucleotide sequence ID" value="NZ_ADFP01000064.1"/>
</dbReference>
<dbReference type="EMBL" id="ADFP01000064">
    <property type="protein sequence ID" value="EFB90756.1"/>
    <property type="molecule type" value="Genomic_DNA"/>
</dbReference>
<sequence length="426" mass="47740">MEEKTAFQDEQEPVRVQTKDETDKKCPQCGGVMEFDPATGGMKCPYCEYAEEIAAGEAAREIDFEDAEDRASHDWGAAKKRVLCESCGAETIYDALEVANECPYCGSNQVMEVRDDDTMAPGGVCPFTIDKKTAGANFKRWIAGKLFCPSLAKQKARPDAFHGVYLPYWTFDTQTESEYDGRYGIYRTVREADGKTRTVTDWYYTSGDYSEFVNDHTVLATTRHDASILNEILPFDTEANVAYNPRYLAGYAAERYSLGLNDGWDQGREEIDRHLESQIERKIRSECRADAVANVNVQTSYDDLKFKYLLLPVWLSSFRYNGKVYNFMVNGQTGRVGGKSPISALRVAVAVLLTAAVIGGAWYFINKRSAPSAVRSSFQGPARTFDSTRSTAALPEDFARRLKMFHVEHSWCQTGFRSVVSSFSAS</sequence>
<organism evidence="3 4">
    <name type="scientific">Pyramidobacter piscolens W5455</name>
    <dbReference type="NCBI Taxonomy" id="352165"/>
    <lineage>
        <taxon>Bacteria</taxon>
        <taxon>Thermotogati</taxon>
        <taxon>Synergistota</taxon>
        <taxon>Synergistia</taxon>
        <taxon>Synergistales</taxon>
        <taxon>Dethiosulfovibrionaceae</taxon>
        <taxon>Pyramidobacter</taxon>
    </lineage>
</organism>
<keyword evidence="4" id="KW-1185">Reference proteome</keyword>